<dbReference type="SUPFAM" id="SSF57716">
    <property type="entry name" value="Glucocorticoid receptor-like (DNA-binding domain)"/>
    <property type="match status" value="1"/>
</dbReference>
<feature type="compositionally biased region" description="Low complexity" evidence="7">
    <location>
        <begin position="188"/>
        <end position="198"/>
    </location>
</feature>
<dbReference type="Pfam" id="PF00320">
    <property type="entry name" value="GATA"/>
    <property type="match status" value="1"/>
</dbReference>
<dbReference type="SMART" id="SM00401">
    <property type="entry name" value="ZnF_GATA"/>
    <property type="match status" value="1"/>
</dbReference>
<dbReference type="Gene3D" id="3.30.50.10">
    <property type="entry name" value="Erythroid Transcription Factor GATA-1, subunit A"/>
    <property type="match status" value="1"/>
</dbReference>
<dbReference type="CDD" id="cd00202">
    <property type="entry name" value="ZnF_GATA"/>
    <property type="match status" value="1"/>
</dbReference>
<dbReference type="PROSITE" id="PS50114">
    <property type="entry name" value="GATA_ZN_FINGER_2"/>
    <property type="match status" value="1"/>
</dbReference>
<evidence type="ECO:0000256" key="3">
    <source>
        <dbReference type="ARBA" id="ARBA00022771"/>
    </source>
</evidence>
<feature type="region of interest" description="Disordered" evidence="7">
    <location>
        <begin position="392"/>
        <end position="414"/>
    </location>
</feature>
<evidence type="ECO:0000259" key="8">
    <source>
        <dbReference type="PROSITE" id="PS50114"/>
    </source>
</evidence>
<feature type="compositionally biased region" description="Polar residues" evidence="7">
    <location>
        <begin position="260"/>
        <end position="269"/>
    </location>
</feature>
<evidence type="ECO:0000256" key="5">
    <source>
        <dbReference type="ARBA" id="ARBA00023242"/>
    </source>
</evidence>
<dbReference type="InterPro" id="IPR000679">
    <property type="entry name" value="Znf_GATA"/>
</dbReference>
<dbReference type="GO" id="GO:0000122">
    <property type="term" value="P:negative regulation of transcription by RNA polymerase II"/>
    <property type="evidence" value="ECO:0007669"/>
    <property type="project" value="TreeGrafter"/>
</dbReference>
<sequence length="580" mass="64251">MHMQHHHQQHQQHQQQQYHQMMLQSQMPIHHSHMPTINDEDPFGEYVMMENMPGRFMSDNSMDEQAYGLNLPASSDVNNTNFKGPLPNQVWTLTAALQKPGKAPKAKKTTVRPPRALECFNCKVTQTPLWRRTLDRKHSLCNACGLYYKQYNGHRPLHIRHKPSLSQSQRENASPYTLPSNTQKKDSASSSSVSSPESAKVDDPDTGSDQPTEESDATSEPIKAEHVDQETSEQVSSFEVKGDELPKSLTFKEGPRVKRSNSSGNSKSQKMSRHRQTRSFTGPIHTDSYMGVPVGFTGHLPQGQQDMSYQPGMPQMMMSPVVEDSYRQVYNQTSGFMVDESHHDSPLMGEGGPFSPASSLCSPLTNSSVSPLGHGPMAPYTLPPAMPGLDVSNNNNNNNAAPTTTPANNSNEQVPMTPKSMTFDDMRFQAMVERMPPGQMLKALNMLESRCHVLRNRLGMSDLTLNQHMNPQPSVMTPTTECGFQSLSLSSPVQENGLGYPWPGHQSNGFTQGGLYMYSNNDEMMMDHRQIIGGDEGEDTEEDESAMRGFSSASSTVVGSSGESKFWHTSATSVGVYATE</sequence>
<feature type="compositionally biased region" description="Polar residues" evidence="7">
    <location>
        <begin position="164"/>
        <end position="182"/>
    </location>
</feature>
<dbReference type="PANTHER" id="PTHR10071:SF281">
    <property type="entry name" value="BOX A-BINDING FACTOR-RELATED"/>
    <property type="match status" value="1"/>
</dbReference>
<dbReference type="GO" id="GO:0000981">
    <property type="term" value="F:DNA-binding transcription factor activity, RNA polymerase II-specific"/>
    <property type="evidence" value="ECO:0007669"/>
    <property type="project" value="TreeGrafter"/>
</dbReference>
<protein>
    <recommendedName>
        <fullName evidence="8">GATA-type domain-containing protein</fullName>
    </recommendedName>
</protein>
<reference evidence="9 10" key="1">
    <citation type="submission" date="2011-02" db="EMBL/GenBank/DDBJ databases">
        <title>The Genome Sequence of Mortierella verticillata NRRL 6337.</title>
        <authorList>
            <consortium name="The Broad Institute Genome Sequencing Platform"/>
            <person name="Russ C."/>
            <person name="Cuomo C."/>
            <person name="Burger G."/>
            <person name="Gray M.W."/>
            <person name="Holland P.W.H."/>
            <person name="King N."/>
            <person name="Lang F.B.F."/>
            <person name="Roger A.J."/>
            <person name="Ruiz-Trillo I."/>
            <person name="Young S.K."/>
            <person name="Zeng Q."/>
            <person name="Gargeya S."/>
            <person name="Alvarado L."/>
            <person name="Berlin A."/>
            <person name="Chapman S.B."/>
            <person name="Chen Z."/>
            <person name="Freedman E."/>
            <person name="Gellesch M."/>
            <person name="Goldberg J."/>
            <person name="Griggs A."/>
            <person name="Gujja S."/>
            <person name="Heilman E."/>
            <person name="Heiman D."/>
            <person name="Howarth C."/>
            <person name="Mehta T."/>
            <person name="Neiman D."/>
            <person name="Pearson M."/>
            <person name="Roberts A."/>
            <person name="Saif S."/>
            <person name="Shea T."/>
            <person name="Shenoy N."/>
            <person name="Sisk P."/>
            <person name="Stolte C."/>
            <person name="Sykes S."/>
            <person name="White J."/>
            <person name="Yandava C."/>
            <person name="Haas B."/>
            <person name="Nusbaum C."/>
            <person name="Birren B."/>
        </authorList>
    </citation>
    <scope>NUCLEOTIDE SEQUENCE [LARGE SCALE GENOMIC DNA]</scope>
    <source>
        <strain evidence="9 10">NRRL 6337</strain>
    </source>
</reference>
<dbReference type="OrthoDB" id="515401at2759"/>
<keyword evidence="4" id="KW-0862">Zinc</keyword>
<keyword evidence="3 6" id="KW-0863">Zinc-finger</keyword>
<evidence type="ECO:0000313" key="10">
    <source>
        <dbReference type="Proteomes" id="UP000243308"/>
    </source>
</evidence>
<dbReference type="GO" id="GO:0045944">
    <property type="term" value="P:positive regulation of transcription by RNA polymerase II"/>
    <property type="evidence" value="ECO:0007669"/>
    <property type="project" value="TreeGrafter"/>
</dbReference>
<evidence type="ECO:0000256" key="7">
    <source>
        <dbReference type="SAM" id="MobiDB-lite"/>
    </source>
</evidence>
<dbReference type="GO" id="GO:0008270">
    <property type="term" value="F:zinc ion binding"/>
    <property type="evidence" value="ECO:0007669"/>
    <property type="project" value="UniProtKB-KW"/>
</dbReference>
<accession>A0A086TLF6</accession>
<evidence type="ECO:0000313" key="9">
    <source>
        <dbReference type="EMBL" id="KFH62783.1"/>
    </source>
</evidence>
<dbReference type="GO" id="GO:0000978">
    <property type="term" value="F:RNA polymerase II cis-regulatory region sequence-specific DNA binding"/>
    <property type="evidence" value="ECO:0007669"/>
    <property type="project" value="TreeGrafter"/>
</dbReference>
<keyword evidence="10" id="KW-1185">Reference proteome</keyword>
<evidence type="ECO:0000256" key="2">
    <source>
        <dbReference type="ARBA" id="ARBA00022723"/>
    </source>
</evidence>
<keyword evidence="2" id="KW-0479">Metal-binding</keyword>
<dbReference type="InterPro" id="IPR039355">
    <property type="entry name" value="Transcription_factor_GATA"/>
</dbReference>
<evidence type="ECO:0000256" key="1">
    <source>
        <dbReference type="ARBA" id="ARBA00004123"/>
    </source>
</evidence>
<evidence type="ECO:0000256" key="6">
    <source>
        <dbReference type="PROSITE-ProRule" id="PRU00094"/>
    </source>
</evidence>
<dbReference type="AlphaFoldDB" id="A0A086TLF6"/>
<feature type="region of interest" description="Disordered" evidence="7">
    <location>
        <begin position="534"/>
        <end position="555"/>
    </location>
</feature>
<comment type="subcellular location">
    <subcellularLocation>
        <location evidence="1">Nucleus</location>
    </subcellularLocation>
</comment>
<feature type="region of interest" description="Disordered" evidence="7">
    <location>
        <begin position="163"/>
        <end position="286"/>
    </location>
</feature>
<feature type="compositionally biased region" description="Acidic residues" evidence="7">
    <location>
        <begin position="535"/>
        <end position="544"/>
    </location>
</feature>
<dbReference type="InterPro" id="IPR013088">
    <property type="entry name" value="Znf_NHR/GATA"/>
</dbReference>
<name>A0A086TLF6_9FUNG</name>
<dbReference type="EMBL" id="KN042430">
    <property type="protein sequence ID" value="KFH62783.1"/>
    <property type="molecule type" value="Genomic_DNA"/>
</dbReference>
<proteinExistence type="predicted"/>
<evidence type="ECO:0000256" key="4">
    <source>
        <dbReference type="ARBA" id="ARBA00022833"/>
    </source>
</evidence>
<gene>
    <name evidence="9" type="ORF">MVEG_11309</name>
</gene>
<dbReference type="Proteomes" id="UP000243308">
    <property type="component" value="Unassembled WGS sequence"/>
</dbReference>
<feature type="compositionally biased region" description="Low complexity" evidence="7">
    <location>
        <begin position="392"/>
        <end position="411"/>
    </location>
</feature>
<dbReference type="GO" id="GO:0005634">
    <property type="term" value="C:nucleus"/>
    <property type="evidence" value="ECO:0007669"/>
    <property type="project" value="UniProtKB-SubCell"/>
</dbReference>
<feature type="domain" description="GATA-type" evidence="8">
    <location>
        <begin position="113"/>
        <end position="170"/>
    </location>
</feature>
<dbReference type="PANTHER" id="PTHR10071">
    <property type="entry name" value="TRANSCRIPTION FACTOR GATA FAMILY MEMBER"/>
    <property type="match status" value="1"/>
</dbReference>
<keyword evidence="5" id="KW-0539">Nucleus</keyword>
<organism evidence="9 10">
    <name type="scientific">Podila verticillata NRRL 6337</name>
    <dbReference type="NCBI Taxonomy" id="1069443"/>
    <lineage>
        <taxon>Eukaryota</taxon>
        <taxon>Fungi</taxon>
        <taxon>Fungi incertae sedis</taxon>
        <taxon>Mucoromycota</taxon>
        <taxon>Mortierellomycotina</taxon>
        <taxon>Mortierellomycetes</taxon>
        <taxon>Mortierellales</taxon>
        <taxon>Mortierellaceae</taxon>
        <taxon>Podila</taxon>
    </lineage>
</organism>